<reference evidence="2 3" key="1">
    <citation type="journal article" date="2011" name="Int. J. Syst. Evol. Microbiol.">
        <title>Ochrobactrum pecoris sp. nov., isolated from farm animals.</title>
        <authorList>
            <person name="Kampfer P."/>
            <person name="Huber B."/>
            <person name="Busse H.J."/>
            <person name="Scholz H.C."/>
            <person name="Tomaso H."/>
            <person name="Hotzel H."/>
            <person name="Melzer F."/>
        </authorList>
    </citation>
    <scope>NUCLEOTIDE SEQUENCE [LARGE SCALE GENOMIC DNA]</scope>
    <source>
        <strain evidence="2 3">08RB2639</strain>
    </source>
</reference>
<accession>A0A5C5CC76</accession>
<dbReference type="CDD" id="cd08584">
    <property type="entry name" value="PI-PLCc_GDPD_SF_unchar2"/>
    <property type="match status" value="1"/>
</dbReference>
<comment type="caution">
    <text evidence="2">The sequence shown here is derived from an EMBL/GenBank/DDBJ whole genome shotgun (WGS) entry which is preliminary data.</text>
</comment>
<reference evidence="1 4" key="3">
    <citation type="submission" date="2020-08" db="EMBL/GenBank/DDBJ databases">
        <title>Genomic Encyclopedia of Type Strains, Phase IV (KMG-IV): sequencing the most valuable type-strain genomes for metagenomic binning, comparative biology and taxonomic classification.</title>
        <authorList>
            <person name="Goeker M."/>
        </authorList>
    </citation>
    <scope>NUCLEOTIDE SEQUENCE [LARGE SCALE GENOMIC DNA]</scope>
    <source>
        <strain evidence="1 4">DSM 23868</strain>
    </source>
</reference>
<organism evidence="2 3">
    <name type="scientific">Brucella pecoris</name>
    <dbReference type="NCBI Taxonomy" id="867683"/>
    <lineage>
        <taxon>Bacteria</taxon>
        <taxon>Pseudomonadati</taxon>
        <taxon>Pseudomonadota</taxon>
        <taxon>Alphaproteobacteria</taxon>
        <taxon>Hyphomicrobiales</taxon>
        <taxon>Brucellaceae</taxon>
        <taxon>Brucella/Ochrobactrum group</taxon>
        <taxon>Brucella</taxon>
    </lineage>
</organism>
<evidence type="ECO:0008006" key="5">
    <source>
        <dbReference type="Google" id="ProtNLM"/>
    </source>
</evidence>
<dbReference type="AlphaFoldDB" id="A0A5C5CC76"/>
<evidence type="ECO:0000313" key="4">
    <source>
        <dbReference type="Proteomes" id="UP000553980"/>
    </source>
</evidence>
<reference evidence="2" key="2">
    <citation type="submission" date="2019-06" db="EMBL/GenBank/DDBJ databases">
        <authorList>
            <person name="Hu M."/>
        </authorList>
    </citation>
    <scope>NUCLEOTIDE SEQUENCE</scope>
    <source>
        <strain evidence="2">08RB2639</strain>
    </source>
</reference>
<evidence type="ECO:0000313" key="3">
    <source>
        <dbReference type="Proteomes" id="UP000313390"/>
    </source>
</evidence>
<protein>
    <recommendedName>
        <fullName evidence="5">GP-PDE domain-containing protein</fullName>
    </recommendedName>
</protein>
<dbReference type="Proteomes" id="UP000553980">
    <property type="component" value="Unassembled WGS sequence"/>
</dbReference>
<sequence>MIVIHHRRNTVAELADTDPQFGVEIDLRNHGDDILVTHDPFITRAVLLQDWLKQYRHRFLIANVKEEGLEPRLTALLAEYGVSDFFILDESIPFIRKYALEGLPNFAVRVSELESIETAIRIASYLHGENRSINWIWADSFTGMPLHPDEALALRQAGYRICIVSPELHHVNDPASYEARALRYIEALKEPGMESSRPDMVCTKCPLLWGSNYSI</sequence>
<dbReference type="EMBL" id="VEWK01000020">
    <property type="protein sequence ID" value="TNV08882.1"/>
    <property type="molecule type" value="Genomic_DNA"/>
</dbReference>
<name>A0A5C5CC76_9HYPH</name>
<dbReference type="Proteomes" id="UP000313390">
    <property type="component" value="Unassembled WGS sequence"/>
</dbReference>
<keyword evidence="4" id="KW-1185">Reference proteome</keyword>
<dbReference type="EMBL" id="JACIEX010000019">
    <property type="protein sequence ID" value="MBB4096135.1"/>
    <property type="molecule type" value="Genomic_DNA"/>
</dbReference>
<proteinExistence type="predicted"/>
<evidence type="ECO:0000313" key="2">
    <source>
        <dbReference type="EMBL" id="TNV08882.1"/>
    </source>
</evidence>
<gene>
    <name evidence="2" type="ORF">FIB18_22975</name>
    <name evidence="1" type="ORF">GGQ79_004690</name>
</gene>
<dbReference type="OrthoDB" id="7470251at2"/>
<evidence type="ECO:0000313" key="1">
    <source>
        <dbReference type="EMBL" id="MBB4096135.1"/>
    </source>
</evidence>
<dbReference type="RefSeq" id="WP_140023093.1">
    <property type="nucleotide sequence ID" value="NZ_JACIEX010000019.1"/>
</dbReference>